<feature type="transmembrane region" description="Helical" evidence="5">
    <location>
        <begin position="235"/>
        <end position="264"/>
    </location>
</feature>
<protein>
    <submittedName>
        <fullName evidence="7">O-antigen polymerase family protein</fullName>
    </submittedName>
</protein>
<reference evidence="7 8" key="1">
    <citation type="journal article" date="2014" name="Environ. Microbiol.">
        <title>The nitrate-ammonifying and nosZ-carrying bacterium Bacillus vireti is a potent source and sink for nitric and nitrous oxide under high nitrate conditions.</title>
        <authorList>
            <person name="Mania D."/>
            <person name="Heylen K."/>
            <person name="van Spanning R.J."/>
            <person name="Frostegard A."/>
        </authorList>
    </citation>
    <scope>NUCLEOTIDE SEQUENCE [LARGE SCALE GENOMIC DNA]</scope>
    <source>
        <strain evidence="7 8">LMG 21834</strain>
    </source>
</reference>
<name>A0AB94IRG0_9BACI</name>
<comment type="caution">
    <text evidence="7">The sequence shown here is derived from an EMBL/GenBank/DDBJ whole genome shotgun (WGS) entry which is preliminary data.</text>
</comment>
<dbReference type="PANTHER" id="PTHR37422:SF17">
    <property type="entry name" value="O-ANTIGEN LIGASE"/>
    <property type="match status" value="1"/>
</dbReference>
<evidence type="ECO:0000256" key="5">
    <source>
        <dbReference type="SAM" id="Phobius"/>
    </source>
</evidence>
<dbReference type="RefSeq" id="WP_024027491.1">
    <property type="nucleotide sequence ID" value="NZ_ALAN01000045.1"/>
</dbReference>
<keyword evidence="8" id="KW-1185">Reference proteome</keyword>
<dbReference type="PANTHER" id="PTHR37422">
    <property type="entry name" value="TEICHURONIC ACID BIOSYNTHESIS PROTEIN TUAE"/>
    <property type="match status" value="1"/>
</dbReference>
<dbReference type="InterPro" id="IPR007016">
    <property type="entry name" value="O-antigen_ligase-rel_domated"/>
</dbReference>
<feature type="transmembrane region" description="Helical" evidence="5">
    <location>
        <begin position="126"/>
        <end position="144"/>
    </location>
</feature>
<dbReference type="GO" id="GO:0016020">
    <property type="term" value="C:membrane"/>
    <property type="evidence" value="ECO:0007669"/>
    <property type="project" value="UniProtKB-SubCell"/>
</dbReference>
<feature type="transmembrane region" description="Helical" evidence="5">
    <location>
        <begin position="99"/>
        <end position="120"/>
    </location>
</feature>
<keyword evidence="4 5" id="KW-0472">Membrane</keyword>
<keyword evidence="2 5" id="KW-0812">Transmembrane</keyword>
<evidence type="ECO:0000259" key="6">
    <source>
        <dbReference type="Pfam" id="PF04932"/>
    </source>
</evidence>
<proteinExistence type="predicted"/>
<evidence type="ECO:0000256" key="4">
    <source>
        <dbReference type="ARBA" id="ARBA00023136"/>
    </source>
</evidence>
<feature type="transmembrane region" description="Helical" evidence="5">
    <location>
        <begin position="48"/>
        <end position="63"/>
    </location>
</feature>
<sequence length="481" mass="54354">MLGFTNQRLYLLITGIVLVIAGLFIHHAMVGIGISLILALFVFYDEKVGILFLIIFIPIRPFLSEYNSGFRVIGDMIILLLLLKTFYNNRKNIRELVRFHPFEYAFFAFLLVGAISALITEVPLKSIIIQLRAFGLFYLLFYIVKRMKVSSEDIKEFSYTTLVFAVFLSLQGFVEKISLRTLFLPGSWQEMVLSYTNKQRIYGLMGGPNEFGMLLLIAFFIGFYLLNTHKGKGKVLIFTSLILIATAFLLTYSRGALLAVIVFLPVYMVVSKRIKFLIPLVIIGISATLLFFGVGKVTNYVETNQSHAIEGGTETGDGEEYDNGSGIDRFSGAFSAENRALSNADGRVYYFKKSLEVLKDRPLMGYGFGTFGGAATLIYSSPIYKQYGIIGNFYSDNQYTQVIAETGVIGILLLAAFVFFLMKITWDLRKDYEFSPIIIYFIIAAVVSGAVYNILENDAFTMYYFIILGYAFRYLNKKENV</sequence>
<evidence type="ECO:0000256" key="1">
    <source>
        <dbReference type="ARBA" id="ARBA00004141"/>
    </source>
</evidence>
<feature type="transmembrane region" description="Helical" evidence="5">
    <location>
        <begin position="211"/>
        <end position="228"/>
    </location>
</feature>
<dbReference type="AlphaFoldDB" id="A0AB94IRG0"/>
<accession>A0AB94IRG0</accession>
<dbReference type="EMBL" id="ALAN01000045">
    <property type="protein sequence ID" value="ETI69671.1"/>
    <property type="molecule type" value="Genomic_DNA"/>
</dbReference>
<feature type="transmembrane region" description="Helical" evidence="5">
    <location>
        <begin position="156"/>
        <end position="174"/>
    </location>
</feature>
<feature type="domain" description="O-antigen ligase-related" evidence="6">
    <location>
        <begin position="240"/>
        <end position="414"/>
    </location>
</feature>
<dbReference type="Proteomes" id="UP000018877">
    <property type="component" value="Unassembled WGS sequence"/>
</dbReference>
<evidence type="ECO:0000256" key="3">
    <source>
        <dbReference type="ARBA" id="ARBA00022989"/>
    </source>
</evidence>
<evidence type="ECO:0000313" key="8">
    <source>
        <dbReference type="Proteomes" id="UP000018877"/>
    </source>
</evidence>
<evidence type="ECO:0000256" key="2">
    <source>
        <dbReference type="ARBA" id="ARBA00022692"/>
    </source>
</evidence>
<feature type="transmembrane region" description="Helical" evidence="5">
    <location>
        <begin position="402"/>
        <end position="422"/>
    </location>
</feature>
<dbReference type="Pfam" id="PF04932">
    <property type="entry name" value="Wzy_C"/>
    <property type="match status" value="1"/>
</dbReference>
<feature type="transmembrane region" description="Helical" evidence="5">
    <location>
        <begin position="69"/>
        <end position="87"/>
    </location>
</feature>
<gene>
    <name evidence="7" type="ORF">BAVI_06394</name>
</gene>
<keyword evidence="3 5" id="KW-1133">Transmembrane helix</keyword>
<feature type="transmembrane region" description="Helical" evidence="5">
    <location>
        <begin position="460"/>
        <end position="476"/>
    </location>
</feature>
<organism evidence="7 8">
    <name type="scientific">Neobacillus vireti LMG 21834</name>
    <dbReference type="NCBI Taxonomy" id="1131730"/>
    <lineage>
        <taxon>Bacteria</taxon>
        <taxon>Bacillati</taxon>
        <taxon>Bacillota</taxon>
        <taxon>Bacilli</taxon>
        <taxon>Bacillales</taxon>
        <taxon>Bacillaceae</taxon>
        <taxon>Neobacillus</taxon>
    </lineage>
</organism>
<feature type="transmembrane region" description="Helical" evidence="5">
    <location>
        <begin position="363"/>
        <end position="382"/>
    </location>
</feature>
<dbReference type="InterPro" id="IPR051533">
    <property type="entry name" value="WaaL-like"/>
</dbReference>
<evidence type="ECO:0000313" key="7">
    <source>
        <dbReference type="EMBL" id="ETI69671.1"/>
    </source>
</evidence>
<comment type="subcellular location">
    <subcellularLocation>
        <location evidence="1">Membrane</location>
        <topology evidence="1">Multi-pass membrane protein</topology>
    </subcellularLocation>
</comment>
<feature type="transmembrane region" description="Helical" evidence="5">
    <location>
        <begin position="276"/>
        <end position="295"/>
    </location>
</feature>
<feature type="transmembrane region" description="Helical" evidence="5">
    <location>
        <begin position="12"/>
        <end position="41"/>
    </location>
</feature>
<feature type="transmembrane region" description="Helical" evidence="5">
    <location>
        <begin position="434"/>
        <end position="454"/>
    </location>
</feature>